<organism evidence="4 5">
    <name type="scientific">Caballeronia temeraria</name>
    <dbReference type="NCBI Taxonomy" id="1777137"/>
    <lineage>
        <taxon>Bacteria</taxon>
        <taxon>Pseudomonadati</taxon>
        <taxon>Pseudomonadota</taxon>
        <taxon>Betaproteobacteria</taxon>
        <taxon>Burkholderiales</taxon>
        <taxon>Burkholderiaceae</taxon>
        <taxon>Caballeronia</taxon>
    </lineage>
</organism>
<evidence type="ECO:0000256" key="2">
    <source>
        <dbReference type="ARBA" id="ARBA00022722"/>
    </source>
</evidence>
<dbReference type="AlphaFoldDB" id="A0A158A2K8"/>
<evidence type="ECO:0000313" key="4">
    <source>
        <dbReference type="EMBL" id="SAK51876.1"/>
    </source>
</evidence>
<dbReference type="Proteomes" id="UP000054624">
    <property type="component" value="Unassembled WGS sequence"/>
</dbReference>
<name>A0A158A2K8_9BURK</name>
<sequence length="64" mass="7252">MSSFQDAVIRNFEIVGEASRNVGEYYPVFAAAHRDVDFSSAYEMRNVLAHGYRQIHSLIATLDD</sequence>
<dbReference type="GO" id="GO:0110001">
    <property type="term" value="C:toxin-antitoxin complex"/>
    <property type="evidence" value="ECO:0007669"/>
    <property type="project" value="InterPro"/>
</dbReference>
<keyword evidence="2" id="KW-0540">Nuclease</keyword>
<gene>
    <name evidence="4" type="ORF">AWB76_01617</name>
</gene>
<dbReference type="EMBL" id="FCOI02000004">
    <property type="protein sequence ID" value="SAK51876.1"/>
    <property type="molecule type" value="Genomic_DNA"/>
</dbReference>
<evidence type="ECO:0000313" key="5">
    <source>
        <dbReference type="Proteomes" id="UP000054624"/>
    </source>
</evidence>
<dbReference type="RefSeq" id="WP_061159577.1">
    <property type="nucleotide sequence ID" value="NZ_FCOI02000004.1"/>
</dbReference>
<dbReference type="Pfam" id="PF01934">
    <property type="entry name" value="HepT-like"/>
    <property type="match status" value="1"/>
</dbReference>
<evidence type="ECO:0000256" key="1">
    <source>
        <dbReference type="ARBA" id="ARBA00022649"/>
    </source>
</evidence>
<reference evidence="5" key="1">
    <citation type="submission" date="2016-01" db="EMBL/GenBank/DDBJ databases">
        <authorList>
            <person name="Peeters Charlotte."/>
        </authorList>
    </citation>
    <scope>NUCLEOTIDE SEQUENCE [LARGE SCALE GENOMIC DNA]</scope>
</reference>
<keyword evidence="5" id="KW-1185">Reference proteome</keyword>
<keyword evidence="3" id="KW-0378">Hydrolase</keyword>
<dbReference type="GO" id="GO:0016787">
    <property type="term" value="F:hydrolase activity"/>
    <property type="evidence" value="ECO:0007669"/>
    <property type="project" value="UniProtKB-KW"/>
</dbReference>
<protein>
    <recommendedName>
        <fullName evidence="6">DUF86 domain-containing protein</fullName>
    </recommendedName>
</protein>
<dbReference type="GO" id="GO:0004540">
    <property type="term" value="F:RNA nuclease activity"/>
    <property type="evidence" value="ECO:0007669"/>
    <property type="project" value="InterPro"/>
</dbReference>
<evidence type="ECO:0000256" key="3">
    <source>
        <dbReference type="ARBA" id="ARBA00022801"/>
    </source>
</evidence>
<dbReference type="InterPro" id="IPR008201">
    <property type="entry name" value="HepT-like"/>
</dbReference>
<evidence type="ECO:0008006" key="6">
    <source>
        <dbReference type="Google" id="ProtNLM"/>
    </source>
</evidence>
<accession>A0A158A2K8</accession>
<proteinExistence type="predicted"/>
<keyword evidence="1" id="KW-1277">Toxin-antitoxin system</keyword>